<dbReference type="SUPFAM" id="SSF52151">
    <property type="entry name" value="FabD/lysophospholipase-like"/>
    <property type="match status" value="2"/>
</dbReference>
<dbReference type="EMBL" id="JACHMH010000001">
    <property type="protein sequence ID" value="MBB4678361.1"/>
    <property type="molecule type" value="Genomic_DNA"/>
</dbReference>
<dbReference type="InterPro" id="IPR014031">
    <property type="entry name" value="Ketoacyl_synth_C"/>
</dbReference>
<gene>
    <name evidence="10" type="ORF">HNR67_004479</name>
</gene>
<dbReference type="SUPFAM" id="SSF53901">
    <property type="entry name" value="Thiolase-like"/>
    <property type="match status" value="2"/>
</dbReference>
<dbReference type="PROSITE" id="PS52019">
    <property type="entry name" value="PKS_MFAS_DH"/>
    <property type="match status" value="1"/>
</dbReference>
<feature type="compositionally biased region" description="Low complexity" evidence="6">
    <location>
        <begin position="2057"/>
        <end position="2067"/>
    </location>
</feature>
<dbReference type="Pfam" id="PF22953">
    <property type="entry name" value="SpnB_Rossmann"/>
    <property type="match status" value="1"/>
</dbReference>
<keyword evidence="3 10" id="KW-0808">Transferase</keyword>
<dbReference type="Gene3D" id="3.40.47.10">
    <property type="match status" value="2"/>
</dbReference>
<feature type="domain" description="Carrier" evidence="7">
    <location>
        <begin position="2975"/>
        <end position="3052"/>
    </location>
</feature>
<dbReference type="GO" id="GO:0006633">
    <property type="term" value="P:fatty acid biosynthetic process"/>
    <property type="evidence" value="ECO:0007669"/>
    <property type="project" value="InterPro"/>
</dbReference>
<evidence type="ECO:0000256" key="3">
    <source>
        <dbReference type="ARBA" id="ARBA00022679"/>
    </source>
</evidence>
<organism evidence="10 11">
    <name type="scientific">Crossiella cryophila</name>
    <dbReference type="NCBI Taxonomy" id="43355"/>
    <lineage>
        <taxon>Bacteria</taxon>
        <taxon>Bacillati</taxon>
        <taxon>Actinomycetota</taxon>
        <taxon>Actinomycetes</taxon>
        <taxon>Pseudonocardiales</taxon>
        <taxon>Pseudonocardiaceae</taxon>
        <taxon>Crossiella</taxon>
    </lineage>
</organism>
<dbReference type="InterPro" id="IPR013968">
    <property type="entry name" value="PKS_KR"/>
</dbReference>
<feature type="region of interest" description="Disordered" evidence="6">
    <location>
        <begin position="2045"/>
        <end position="2101"/>
    </location>
</feature>
<keyword evidence="11" id="KW-1185">Reference proteome</keyword>
<keyword evidence="2" id="KW-0597">Phosphoprotein</keyword>
<dbReference type="Gene3D" id="3.40.50.720">
    <property type="entry name" value="NAD(P)-binding Rossmann-like Domain"/>
    <property type="match status" value="2"/>
</dbReference>
<proteinExistence type="predicted"/>
<comment type="caution">
    <text evidence="10">The sequence shown here is derived from an EMBL/GenBank/DDBJ whole genome shotgun (WGS) entry which is preliminary data.</text>
</comment>
<feature type="region of interest" description="C-terminal hotdog fold" evidence="5">
    <location>
        <begin position="1009"/>
        <end position="1140"/>
    </location>
</feature>
<dbReference type="InterPro" id="IPR014030">
    <property type="entry name" value="Ketoacyl_synth_N"/>
</dbReference>
<feature type="domain" description="Ketosynthase family 3 (KS3)" evidence="8">
    <location>
        <begin position="2"/>
        <end position="426"/>
    </location>
</feature>
<dbReference type="CDD" id="cd08956">
    <property type="entry name" value="KR_3_FAS_SDR_x"/>
    <property type="match status" value="1"/>
</dbReference>
<dbReference type="InterPro" id="IPR016039">
    <property type="entry name" value="Thiolase-like"/>
</dbReference>
<dbReference type="SMART" id="SM00823">
    <property type="entry name" value="PKS_PP"/>
    <property type="match status" value="2"/>
</dbReference>
<keyword evidence="1" id="KW-0596">Phosphopantetheine</keyword>
<dbReference type="PROSITE" id="PS00012">
    <property type="entry name" value="PHOSPHOPANTETHEINE"/>
    <property type="match status" value="2"/>
</dbReference>
<dbReference type="Pfam" id="PF02801">
    <property type="entry name" value="Ketoacyl-synt_C"/>
    <property type="match status" value="2"/>
</dbReference>
<dbReference type="InterPro" id="IPR049900">
    <property type="entry name" value="PKS_mFAS_DH"/>
</dbReference>
<dbReference type="Pfam" id="PF21089">
    <property type="entry name" value="PKS_DH_N"/>
    <property type="match status" value="1"/>
</dbReference>
<dbReference type="Pfam" id="PF00698">
    <property type="entry name" value="Acyl_transf_1"/>
    <property type="match status" value="2"/>
</dbReference>
<dbReference type="Gene3D" id="3.40.366.10">
    <property type="entry name" value="Malonyl-Coenzyme A Acyl Carrier Protein, domain 2"/>
    <property type="match status" value="2"/>
</dbReference>
<dbReference type="Pfam" id="PF00550">
    <property type="entry name" value="PP-binding"/>
    <property type="match status" value="2"/>
</dbReference>
<feature type="compositionally biased region" description="Pro residues" evidence="6">
    <location>
        <begin position="2084"/>
        <end position="2098"/>
    </location>
</feature>
<sequence>MREPIAIVGMACRYPGGVTTPEGLWQAAISAADLIGEMPADRGWDLDSLYDPDPDRPGRSYTRHGGFLDRAGDFDAAFFGMSPREALTTDPQQRLLLTAAWEALEDAGIAATSIRGSRTAVFTGVMMHDYAPRVHTVPDGLEGHLITGNTASVASGRLAYVLGLHGPALTVDTGCSSSLVTLHLAAESLHRGESDLALAGGVTVMATPEMFVEFSRLRGLAPDGRCKPFSAAADGTAWSEGCGLLVLERLSDAVRNGHRVHAIVRGSAVNSDGASNGLSAPSGPAQELVVRQALAVAGLSTSDIDAVEAHGTGTTLGDPIEAQALLNTYGQDRAHPLLLGSIKSNTGHTQAAAGVAGVIKMVHAMRHGTLPKILHFTEPSPHVDWAGGAVRPLAEHTPWPETGRPRRAGISSFGISGTNAHVLLEQAPDRPVGRDAETGVLPLLLSATSLTALRAQAARLRAHLDNTEAALADVGFTLATGRARFEHRAAVVAADPDTLRAGLDALATGQPAPELVTGTAQRDVRPVLVFPGQGTQWTGMALDLLAASPVFVERLAACQQALSPFVDWQLTEVLADETALSTVDIVQPATWAVMVSLAALWQAHGVDPVAVVGHSQGEIAAATVAGALSLEDGARVVALRAKAIRALSGLGGMASVGLSRELTEQRIQPWAGALCVAAVNGPEATVVSGDPQALNELSVVLEAEGVRFRLLPVDYASHSPQVDLLRAELHTLLAPIRPRTSDIPFHSTVTGELIDTAGLDADYWFTNLRRTVEFETAVRGLITKGQHAFLECSTHPVLTVGLRQLLDEHTEDGVTLGTLRREEGGLHRFLLAAAEAQANGIDLRLDRAFPGGRLTGLPTYPFQPERFWLLPTAAASATAEHPLLTTAVVLAGGDGLVCTGTLSQRAHPWLADHAVNGTVLLPGAAFAELALHAGELIGAPRLDDLVVQRPLLVPTTATIELQVTVDAAGALAIYSRPARDEPWTQHATGALGHGTPEPTDRSAWPPPGAQEINLDGAYQRLADRGYEYGPVFQGLQRAWQDGETRYAEVTLPTEPGRYGLHPALLDAALHPLLLGADQNLRLPFGWDGVSLHATGASTVRVTLTPSGPDAYRVTITDPTGAPVAQLDSVSLRPVRTDLLGGDRTLFHLDWIPVPHRTARTGNTEVLHATGAHQVLAALRDWLAKDQDGVLLVVTNRAVATSPTEDVTDLDAAPVWGLVRTAQSEHPGRFALADLDDPDQLDAAIACDEPQIAVRAGQLLTPRLSRGTEPGQPVHLDPDGTVLITGGTGTLGRALARHLVTNHGVRHLILTGRRAAEAPDLPGAKVRVIPCDVANTEALAALLADIPAAHPLTAVIHAAGVLDDSTVDALTPEQLDTVSRPKIEGARNLHRLTSHLPLTAFVLFSSVAGIIGTRGQANYAAANSYLDALAAHRRAHGLPATSMAWGLWAQESGMTGHLSDTDHARLSRSRLRPIAQEHGLALFDAALAGPALSVPARFDLTDRESGDRLPILAGLLAPRRRAAARTQPVTFVPGDERAVLDLVLSTVSTVLGNDSKINPERAFRDLGFDSLSGLELRNRLSAATGLRLPATAVFDHPTPAQLAAHLRGTATTPAPIAAPVAPEDDPIVLVGAGCRFPGGVSTVDELWTLLAEGRDVITDFPTDRGWDVESRYTNDSVRRGGFLADAAEFDPAFFGIPPREALVMDPQQRILLEVAWHALESAGIDPATLRGSRTAVFTGTMGSDYAHREHEIPADLSGQVSIDNASSVASGRLAYFFGFEGPAITLDTACSSALVAMHLAARALRDGECTLALAGGVTVMTTPTLFVEFSKVYALAPDGHCKPFAAAANGTAWSEGAGLVVLERLSDARRNGHQILAILRGSAINSDGASNGLTAPNGAAQRRVIQAALSAAGLRPSEVDAVEAHGTGTTLGDPIEAQALLATYGQDRDRPVLIGSAKSNLGHTQAAAGVAGVLKMMMAMRHGVLPGTLHLERPSPHVDWAGGSVELAGESVSWPETGRPRRAGISSFGISGTNAHVILEEPAPELAPAPAPRLGSDTAAQPAATPTTVPELAALPVSGSGPVPASRPVPDPAPAPDPESQPRLLPWLISAATPQALPRQAQALLTHPATPLDIAHSLATTRTHLPARAVYLGRTKPELHQAISTATAITGEVHDGPTAFLFPGQGAQFPAMAADLHREEPRFAAAFDAVAAELDQHLDRPLADLTFTGELTRTDHTQAAVFAVEVALYRLITAFGVVPDALAGHSVGEIAAAHVAGVLSLPDACTLIAARGRLMHELDRDGAMVAIRATEAEARELLRGHEDQVAIAAINGPNSVVLSGTADLVLELAARTPHARRLDVAQAFHSPHMEPMLAPFREVLARLEFHEPAIPVISSVTGRPVTGTDLRTPEYWVRHARHPVRFHDCLGALAAGTYLEIGPGNTLSALGQESRPDAEFLPVLPKGRPGVESVLRALAGAHTRGVTVDWAAWCVGGRRVTLPGYQFSRERYWLPVRAAQPSRDPLLHVVEWSAATPKHLPLTGPWLVVAPPGEQFDEIIDAVARSLQTTEVLRFNGTEALPPSAGIVSLLALDPVIGEASVPRAVTATLALLQSAPEGTPVWALTQGAIRARTGDTVPRPEQAGVWGLGRVAALESPGRWGGLIDLPEQPTEADWLAFRAALGGEDQTAIRDGRGYVRRLATVPAGPSVVPETTGTVLITGGLGGLGGHVARLLATRGARRLLLVGRQGPDSPGAQDLHAELTATGAEVTIAACDITNRDALADLLADHKLSGVVHTAGVLDDGVLESLSPNRFDTVFTAKVGGARHLHDLTRDHPLDFFVLCSSLASTVGSPGQGNYSAANAVLEALAHQRRSLGLPATCLAWGPWADTGMATTELETAWRTRGITPMPAAAALDALGRALAGGGPEYAIAEVDWSRFAATHNAIRPSHLCDNLPGVQPDDHPAPPAPVRLDDVPAEERENYLTQVVISHVAAVSGHPANEIPPGRSFRELGLDSLAGVQLRNRISTATGAPLTATVVYEHPTPVALARHLIEALGGGVRDAVQTTMNRLRELETALSELRPGAVGRGEAITSTLERILRSWQSRERDETAKPDLDSATDDEIFDLIDGVLAEDR</sequence>
<dbReference type="InterPro" id="IPR016036">
    <property type="entry name" value="Malonyl_transacylase_ACP-bd"/>
</dbReference>
<dbReference type="Gene3D" id="3.30.70.3290">
    <property type="match status" value="2"/>
</dbReference>
<dbReference type="Pfam" id="PF22621">
    <property type="entry name" value="CurL-like_PKS_C"/>
    <property type="match status" value="1"/>
</dbReference>
<dbReference type="InterPro" id="IPR036291">
    <property type="entry name" value="NAD(P)-bd_dom_sf"/>
</dbReference>
<evidence type="ECO:0000256" key="6">
    <source>
        <dbReference type="SAM" id="MobiDB-lite"/>
    </source>
</evidence>
<dbReference type="Proteomes" id="UP000533598">
    <property type="component" value="Unassembled WGS sequence"/>
</dbReference>
<dbReference type="Gene3D" id="3.10.129.110">
    <property type="entry name" value="Polyketide synthase dehydratase"/>
    <property type="match status" value="1"/>
</dbReference>
<dbReference type="CDD" id="cd08952">
    <property type="entry name" value="KR_1_SDR_x"/>
    <property type="match status" value="1"/>
</dbReference>
<dbReference type="InterPro" id="IPR057326">
    <property type="entry name" value="KR_dom"/>
</dbReference>
<dbReference type="InterPro" id="IPR006162">
    <property type="entry name" value="Ppantetheine_attach_site"/>
</dbReference>
<dbReference type="InterPro" id="IPR001227">
    <property type="entry name" value="Ac_transferase_dom_sf"/>
</dbReference>
<dbReference type="InterPro" id="IPR049551">
    <property type="entry name" value="PKS_DH_C"/>
</dbReference>
<dbReference type="Pfam" id="PF00109">
    <property type="entry name" value="ketoacyl-synt"/>
    <property type="match status" value="2"/>
</dbReference>
<dbReference type="InterPro" id="IPR036736">
    <property type="entry name" value="ACP-like_sf"/>
</dbReference>
<name>A0A7W7CED8_9PSEU</name>
<dbReference type="SMART" id="SM00826">
    <property type="entry name" value="PKS_DH"/>
    <property type="match status" value="1"/>
</dbReference>
<dbReference type="SUPFAM" id="SSF55048">
    <property type="entry name" value="Probable ACP-binding domain of malonyl-CoA ACP transacylase"/>
    <property type="match status" value="2"/>
</dbReference>
<dbReference type="InterPro" id="IPR020806">
    <property type="entry name" value="PKS_PP-bd"/>
</dbReference>
<evidence type="ECO:0000256" key="4">
    <source>
        <dbReference type="ARBA" id="ARBA00023315"/>
    </source>
</evidence>
<evidence type="ECO:0000256" key="2">
    <source>
        <dbReference type="ARBA" id="ARBA00022553"/>
    </source>
</evidence>
<evidence type="ECO:0000259" key="8">
    <source>
        <dbReference type="PROSITE" id="PS52004"/>
    </source>
</evidence>
<feature type="domain" description="Ketosynthase family 3 (KS3)" evidence="8">
    <location>
        <begin position="1623"/>
        <end position="2040"/>
    </location>
</feature>
<accession>A0A7W7CED8</accession>
<dbReference type="SUPFAM" id="SSF47336">
    <property type="entry name" value="ACP-like"/>
    <property type="match status" value="2"/>
</dbReference>
<dbReference type="Pfam" id="PF08659">
    <property type="entry name" value="KR"/>
    <property type="match status" value="2"/>
</dbReference>
<keyword evidence="4" id="KW-0012">Acyltransferase</keyword>
<dbReference type="InterPro" id="IPR020807">
    <property type="entry name" value="PKS_DH"/>
</dbReference>
<dbReference type="FunFam" id="3.40.366.10:FF:000002">
    <property type="entry name" value="Probable polyketide synthase 2"/>
    <property type="match status" value="1"/>
</dbReference>
<evidence type="ECO:0000256" key="1">
    <source>
        <dbReference type="ARBA" id="ARBA00022450"/>
    </source>
</evidence>
<dbReference type="PANTHER" id="PTHR43775:SF51">
    <property type="entry name" value="INACTIVE PHENOLPHTHIOCEROL SYNTHESIS POLYKETIDE SYNTHASE TYPE I PKS1-RELATED"/>
    <property type="match status" value="1"/>
</dbReference>
<dbReference type="SMART" id="SM01294">
    <property type="entry name" value="PKS_PP_betabranch"/>
    <property type="match status" value="2"/>
</dbReference>
<protein>
    <submittedName>
        <fullName evidence="10">Acyl transferase domain-containing protein/acyl carrier protein</fullName>
    </submittedName>
</protein>
<dbReference type="Pfam" id="PF14765">
    <property type="entry name" value="PS-DH"/>
    <property type="match status" value="1"/>
</dbReference>
<dbReference type="SMART" id="SM00827">
    <property type="entry name" value="PKS_AT"/>
    <property type="match status" value="2"/>
</dbReference>
<dbReference type="SMART" id="SM00822">
    <property type="entry name" value="PKS_KR"/>
    <property type="match status" value="2"/>
</dbReference>
<evidence type="ECO:0000313" key="11">
    <source>
        <dbReference type="Proteomes" id="UP000533598"/>
    </source>
</evidence>
<dbReference type="InterPro" id="IPR042104">
    <property type="entry name" value="PKS_dehydratase_sf"/>
</dbReference>
<evidence type="ECO:0000313" key="10">
    <source>
        <dbReference type="EMBL" id="MBB4678361.1"/>
    </source>
</evidence>
<dbReference type="InterPro" id="IPR014043">
    <property type="entry name" value="Acyl_transferase_dom"/>
</dbReference>
<feature type="domain" description="PKS/mFAS DH" evidence="9">
    <location>
        <begin position="881"/>
        <end position="1140"/>
    </location>
</feature>
<dbReference type="GO" id="GO:0004315">
    <property type="term" value="F:3-oxoacyl-[acyl-carrier-protein] synthase activity"/>
    <property type="evidence" value="ECO:0007669"/>
    <property type="project" value="InterPro"/>
</dbReference>
<feature type="region of interest" description="Disordered" evidence="6">
    <location>
        <begin position="984"/>
        <end position="1004"/>
    </location>
</feature>
<dbReference type="PROSITE" id="PS00606">
    <property type="entry name" value="KS3_1"/>
    <property type="match status" value="2"/>
</dbReference>
<dbReference type="Gene3D" id="1.10.1200.10">
    <property type="entry name" value="ACP-like"/>
    <property type="match status" value="2"/>
</dbReference>
<dbReference type="InterPro" id="IPR055123">
    <property type="entry name" value="SpnB-like_Rossmann"/>
</dbReference>
<dbReference type="GO" id="GO:0031177">
    <property type="term" value="F:phosphopantetheine binding"/>
    <property type="evidence" value="ECO:0007669"/>
    <property type="project" value="InterPro"/>
</dbReference>
<dbReference type="GO" id="GO:0004312">
    <property type="term" value="F:fatty acid synthase activity"/>
    <property type="evidence" value="ECO:0007669"/>
    <property type="project" value="TreeGrafter"/>
</dbReference>
<dbReference type="InterPro" id="IPR050091">
    <property type="entry name" value="PKS_NRPS_Biosynth_Enz"/>
</dbReference>
<dbReference type="CDD" id="cd00833">
    <property type="entry name" value="PKS"/>
    <property type="match status" value="2"/>
</dbReference>
<dbReference type="SUPFAM" id="SSF51735">
    <property type="entry name" value="NAD(P)-binding Rossmann-fold domains"/>
    <property type="match status" value="4"/>
</dbReference>
<feature type="active site" description="Proton donor; for dehydratase activity" evidence="5">
    <location>
        <position position="1066"/>
    </location>
</feature>
<evidence type="ECO:0000259" key="7">
    <source>
        <dbReference type="PROSITE" id="PS50075"/>
    </source>
</evidence>
<dbReference type="InterPro" id="IPR009081">
    <property type="entry name" value="PP-bd_ACP"/>
</dbReference>
<dbReference type="PROSITE" id="PS50075">
    <property type="entry name" value="CARRIER"/>
    <property type="match status" value="2"/>
</dbReference>
<dbReference type="SMART" id="SM00825">
    <property type="entry name" value="PKS_KS"/>
    <property type="match status" value="2"/>
</dbReference>
<feature type="active site" description="Proton acceptor; for dehydratase activity" evidence="5">
    <location>
        <position position="913"/>
    </location>
</feature>
<dbReference type="InterPro" id="IPR049552">
    <property type="entry name" value="PKS_DH_N"/>
</dbReference>
<feature type="domain" description="Carrier" evidence="7">
    <location>
        <begin position="1533"/>
        <end position="1609"/>
    </location>
</feature>
<evidence type="ECO:0000256" key="5">
    <source>
        <dbReference type="PROSITE-ProRule" id="PRU01363"/>
    </source>
</evidence>
<reference evidence="10 11" key="1">
    <citation type="submission" date="2020-08" db="EMBL/GenBank/DDBJ databases">
        <title>Sequencing the genomes of 1000 actinobacteria strains.</title>
        <authorList>
            <person name="Klenk H.-P."/>
        </authorList>
    </citation>
    <scope>NUCLEOTIDE SEQUENCE [LARGE SCALE GENOMIC DNA]</scope>
    <source>
        <strain evidence="10 11">DSM 44230</strain>
    </source>
</reference>
<dbReference type="InterPro" id="IPR016035">
    <property type="entry name" value="Acyl_Trfase/lysoPLipase"/>
</dbReference>
<dbReference type="InterPro" id="IPR020841">
    <property type="entry name" value="PKS_Beta-ketoAc_synthase_dom"/>
</dbReference>
<dbReference type="FunFam" id="3.40.47.10:FF:000019">
    <property type="entry name" value="Polyketide synthase type I"/>
    <property type="match status" value="2"/>
</dbReference>
<evidence type="ECO:0000259" key="9">
    <source>
        <dbReference type="PROSITE" id="PS52019"/>
    </source>
</evidence>
<dbReference type="PROSITE" id="PS52004">
    <property type="entry name" value="KS3_2"/>
    <property type="match status" value="2"/>
</dbReference>
<dbReference type="PANTHER" id="PTHR43775">
    <property type="entry name" value="FATTY ACID SYNTHASE"/>
    <property type="match status" value="1"/>
</dbReference>
<dbReference type="InterPro" id="IPR018201">
    <property type="entry name" value="Ketoacyl_synth_AS"/>
</dbReference>
<feature type="region of interest" description="N-terminal hotdog fold" evidence="5">
    <location>
        <begin position="881"/>
        <end position="998"/>
    </location>
</feature>